<dbReference type="InterPro" id="IPR036465">
    <property type="entry name" value="vWFA_dom_sf"/>
</dbReference>
<dbReference type="CDD" id="cd04515">
    <property type="entry name" value="Alpha_kinase"/>
    <property type="match status" value="1"/>
</dbReference>
<dbReference type="SUPFAM" id="SSF56112">
    <property type="entry name" value="Protein kinase-like (PK-like)"/>
    <property type="match status" value="1"/>
</dbReference>
<reference evidence="11" key="1">
    <citation type="submission" date="2019-06" db="EMBL/GenBank/DDBJ databases">
        <authorList>
            <person name="Broberg M."/>
        </authorList>
    </citation>
    <scope>NUCLEOTIDE SEQUENCE [LARGE SCALE GENOMIC DNA]</scope>
</reference>
<dbReference type="GO" id="GO:0004674">
    <property type="term" value="F:protein serine/threonine kinase activity"/>
    <property type="evidence" value="ECO:0007669"/>
    <property type="project" value="UniProtKB-KW"/>
</dbReference>
<feature type="region of interest" description="Disordered" evidence="7">
    <location>
        <begin position="1"/>
        <end position="117"/>
    </location>
</feature>
<dbReference type="InterPro" id="IPR052969">
    <property type="entry name" value="Thr-specific_kinase-like"/>
</dbReference>
<comment type="caution">
    <text evidence="10">The sequence shown here is derived from an EMBL/GenBank/DDBJ whole genome shotgun (WGS) entry which is preliminary data.</text>
</comment>
<keyword evidence="3" id="KW-0723">Serine/threonine-protein kinase</keyword>
<dbReference type="PROSITE" id="PS51158">
    <property type="entry name" value="ALPHA_KINASE"/>
    <property type="match status" value="1"/>
</dbReference>
<dbReference type="Pfam" id="PF25106">
    <property type="entry name" value="VWA_4"/>
    <property type="match status" value="1"/>
</dbReference>
<feature type="compositionally biased region" description="Polar residues" evidence="7">
    <location>
        <begin position="59"/>
        <end position="70"/>
    </location>
</feature>
<evidence type="ECO:0000259" key="9">
    <source>
        <dbReference type="PROSITE" id="PS51158"/>
    </source>
</evidence>
<evidence type="ECO:0008006" key="12">
    <source>
        <dbReference type="Google" id="ProtNLM"/>
    </source>
</evidence>
<dbReference type="PANTHER" id="PTHR47763">
    <property type="entry name" value="ALPHA-PROTEIN KINASE VWKA"/>
    <property type="match status" value="1"/>
</dbReference>
<dbReference type="Gene3D" id="3.30.200.20">
    <property type="entry name" value="Phosphorylase Kinase, domain 1"/>
    <property type="match status" value="1"/>
</dbReference>
<evidence type="ECO:0000256" key="6">
    <source>
        <dbReference type="ARBA" id="ARBA00022777"/>
    </source>
</evidence>
<protein>
    <recommendedName>
        <fullName evidence="12">Alpha-type protein kinase domain-containing protein</fullName>
    </recommendedName>
</protein>
<feature type="compositionally biased region" description="Polar residues" evidence="7">
    <location>
        <begin position="16"/>
        <end position="27"/>
    </location>
</feature>
<keyword evidence="6" id="KW-0418">Kinase</keyword>
<feature type="compositionally biased region" description="Basic and acidic residues" evidence="7">
    <location>
        <begin position="425"/>
        <end position="435"/>
    </location>
</feature>
<accession>A0A9N9W494</accession>
<dbReference type="InterPro" id="IPR056861">
    <property type="entry name" value="HMCN1-like_VWA"/>
</dbReference>
<evidence type="ECO:0000256" key="1">
    <source>
        <dbReference type="ARBA" id="ARBA00004613"/>
    </source>
</evidence>
<feature type="compositionally biased region" description="Low complexity" evidence="7">
    <location>
        <begin position="98"/>
        <end position="107"/>
    </location>
</feature>
<dbReference type="Pfam" id="PF02816">
    <property type="entry name" value="Alpha_kinase"/>
    <property type="match status" value="1"/>
</dbReference>
<evidence type="ECO:0000259" key="8">
    <source>
        <dbReference type="PROSITE" id="PS50234"/>
    </source>
</evidence>
<dbReference type="SMART" id="SM00811">
    <property type="entry name" value="Alpha_kinase"/>
    <property type="match status" value="1"/>
</dbReference>
<dbReference type="InterPro" id="IPR011009">
    <property type="entry name" value="Kinase-like_dom_sf"/>
</dbReference>
<dbReference type="InterPro" id="IPR002035">
    <property type="entry name" value="VWF_A"/>
</dbReference>
<organism evidence="10 11">
    <name type="scientific">Clonostachys solani</name>
    <dbReference type="NCBI Taxonomy" id="160281"/>
    <lineage>
        <taxon>Eukaryota</taxon>
        <taxon>Fungi</taxon>
        <taxon>Dikarya</taxon>
        <taxon>Ascomycota</taxon>
        <taxon>Pezizomycotina</taxon>
        <taxon>Sordariomycetes</taxon>
        <taxon>Hypocreomycetidae</taxon>
        <taxon>Hypocreales</taxon>
        <taxon>Bionectriaceae</taxon>
        <taxon>Clonostachys</taxon>
    </lineage>
</organism>
<name>A0A9N9W494_9HYPO</name>
<dbReference type="GO" id="GO:0005524">
    <property type="term" value="F:ATP binding"/>
    <property type="evidence" value="ECO:0007669"/>
    <property type="project" value="InterPro"/>
</dbReference>
<dbReference type="AlphaFoldDB" id="A0A9N9W494"/>
<reference evidence="10 11" key="2">
    <citation type="submission" date="2021-10" db="EMBL/GenBank/DDBJ databases">
        <authorList>
            <person name="Piombo E."/>
        </authorList>
    </citation>
    <scope>NUCLEOTIDE SEQUENCE [LARGE SCALE GENOMIC DNA]</scope>
</reference>
<feature type="region of interest" description="Disordered" evidence="7">
    <location>
        <begin position="394"/>
        <end position="440"/>
    </location>
</feature>
<feature type="domain" description="VWFA" evidence="8">
    <location>
        <begin position="150"/>
        <end position="230"/>
    </location>
</feature>
<dbReference type="EMBL" id="CABFOC020000007">
    <property type="protein sequence ID" value="CAH0044618.1"/>
    <property type="molecule type" value="Genomic_DNA"/>
</dbReference>
<evidence type="ECO:0000256" key="4">
    <source>
        <dbReference type="ARBA" id="ARBA00022679"/>
    </source>
</evidence>
<dbReference type="Proteomes" id="UP000775872">
    <property type="component" value="Unassembled WGS sequence"/>
</dbReference>
<evidence type="ECO:0000256" key="5">
    <source>
        <dbReference type="ARBA" id="ARBA00022729"/>
    </source>
</evidence>
<comment type="subcellular location">
    <subcellularLocation>
        <location evidence="1">Secreted</location>
    </subcellularLocation>
</comment>
<dbReference type="InterPro" id="IPR004166">
    <property type="entry name" value="a-kinase_dom"/>
</dbReference>
<evidence type="ECO:0000256" key="3">
    <source>
        <dbReference type="ARBA" id="ARBA00022527"/>
    </source>
</evidence>
<dbReference type="CDD" id="cd00198">
    <property type="entry name" value="vWFA"/>
    <property type="match status" value="1"/>
</dbReference>
<evidence type="ECO:0000313" key="11">
    <source>
        <dbReference type="Proteomes" id="UP000775872"/>
    </source>
</evidence>
<evidence type="ECO:0000256" key="2">
    <source>
        <dbReference type="ARBA" id="ARBA00022525"/>
    </source>
</evidence>
<dbReference type="PANTHER" id="PTHR47763:SF4">
    <property type="entry name" value="ALPHA-PROTEIN KINASE VWKA"/>
    <property type="match status" value="1"/>
</dbReference>
<keyword evidence="2" id="KW-0964">Secreted</keyword>
<dbReference type="PROSITE" id="PS50234">
    <property type="entry name" value="VWFA"/>
    <property type="match status" value="1"/>
</dbReference>
<gene>
    <name evidence="10" type="ORF">CSOL1703_00010355</name>
</gene>
<keyword evidence="5" id="KW-0732">Signal</keyword>
<feature type="domain" description="Alpha-type protein kinase" evidence="9">
    <location>
        <begin position="472"/>
        <end position="689"/>
    </location>
</feature>
<evidence type="ECO:0000256" key="7">
    <source>
        <dbReference type="SAM" id="MobiDB-lite"/>
    </source>
</evidence>
<sequence>MKDSKSDPPPPYSAEASVSRTRTSLGQMRSMADALLRSRISGSNSDANTKTSSSAASSVPTYDSRSGTQTRSKETASRRISDDSSARLSMLRSPPITPSATSSTSSTREWARPATDRKLRLDELRKEIESASQPAKRSNDGLFKAAYSTDLLFLIDTTSSMSPYINAAKEQVKIIMDDIQTTFLKEAEIRMAVVGYKDHQDNPNIQFLDFTTSVDTVRTFINKLKAKGGGTDHPEDIMGGLQQVVNASWKNQTRCVFHIGDAPPHGRLFNTINCKDNWDQHGSEPHGLTYKPLLKKMIMLNLNYALLRITSYTDLMAWEFMKEYSDANAICKLHKLNKNFSKEYLSASSHSTSRMRGSSAKSGLSFEESELGTSYSSLRHLVVQSVASSASRTAVRMTDSISKTGGKMDSTALASHPTIAEEDEGPKKDPKKEAASEDLVMEDVPPQWDTAGWLDETLNVEGFSPDVVMHGARTLSDMMLHDDHIELSTMELGVRRRSKPFSQGALRVAAYARTTASTNHFVVKSFKKDGRHLAHLAEDMRCQALCKAFALEFNNLVGPEHSIDFIITTCLRGQSDNGTLQYMSLEPYIKGDYVKYNNNSGYINDDIPNDETNKAAQAFSHFTFERSWGQILVCDLQGVKGVLTDPAIHTANKDRFKLADTNLNREGFKFFFSTHVCNEICQQLELISNAQMVMANNFKFRELWPAVDNTVYCSNKLCGKIVPTAGARKSDEFPRCHWCELCWPQLESSKVRWMCLAPGPDHEFSVSRFFYESQGLAMPRKCPEHREAEETVSKPAAVGGALWARMNNSSAKQKNISGRHW</sequence>
<feature type="compositionally biased region" description="Low complexity" evidence="7">
    <location>
        <begin position="43"/>
        <end position="58"/>
    </location>
</feature>
<keyword evidence="11" id="KW-1185">Reference proteome</keyword>
<dbReference type="Gene3D" id="3.40.50.410">
    <property type="entry name" value="von Willebrand factor, type A domain"/>
    <property type="match status" value="1"/>
</dbReference>
<dbReference type="SUPFAM" id="SSF53300">
    <property type="entry name" value="vWA-like"/>
    <property type="match status" value="1"/>
</dbReference>
<keyword evidence="4" id="KW-0808">Transferase</keyword>
<dbReference type="Gene3D" id="3.20.200.10">
    <property type="entry name" value="MHCK/EF2 kinase"/>
    <property type="match status" value="1"/>
</dbReference>
<proteinExistence type="predicted"/>
<evidence type="ECO:0000313" key="10">
    <source>
        <dbReference type="EMBL" id="CAH0044618.1"/>
    </source>
</evidence>
<dbReference type="OrthoDB" id="301415at2759"/>
<feature type="compositionally biased region" description="Basic and acidic residues" evidence="7">
    <location>
        <begin position="71"/>
        <end position="85"/>
    </location>
</feature>